<organism evidence="2 3">
    <name type="scientific">Cryptosporangium minutisporangium</name>
    <dbReference type="NCBI Taxonomy" id="113569"/>
    <lineage>
        <taxon>Bacteria</taxon>
        <taxon>Bacillati</taxon>
        <taxon>Actinomycetota</taxon>
        <taxon>Actinomycetes</taxon>
        <taxon>Cryptosporangiales</taxon>
        <taxon>Cryptosporangiaceae</taxon>
        <taxon>Cryptosporangium</taxon>
    </lineage>
</organism>
<feature type="compositionally biased region" description="Basic and acidic residues" evidence="1">
    <location>
        <begin position="15"/>
        <end position="26"/>
    </location>
</feature>
<dbReference type="EMBL" id="BAAAYN010000005">
    <property type="protein sequence ID" value="GAA3383332.1"/>
    <property type="molecule type" value="Genomic_DNA"/>
</dbReference>
<gene>
    <name evidence="2" type="ORF">GCM10020369_08820</name>
</gene>
<protein>
    <submittedName>
        <fullName evidence="2">Uncharacterized protein</fullName>
    </submittedName>
</protein>
<feature type="region of interest" description="Disordered" evidence="1">
    <location>
        <begin position="1"/>
        <end position="42"/>
    </location>
</feature>
<evidence type="ECO:0000313" key="3">
    <source>
        <dbReference type="Proteomes" id="UP001501676"/>
    </source>
</evidence>
<accession>A0ABP6SRQ1</accession>
<dbReference type="Proteomes" id="UP001501676">
    <property type="component" value="Unassembled WGS sequence"/>
</dbReference>
<reference evidence="3" key="1">
    <citation type="journal article" date="2019" name="Int. J. Syst. Evol. Microbiol.">
        <title>The Global Catalogue of Microorganisms (GCM) 10K type strain sequencing project: providing services to taxonomists for standard genome sequencing and annotation.</title>
        <authorList>
            <consortium name="The Broad Institute Genomics Platform"/>
            <consortium name="The Broad Institute Genome Sequencing Center for Infectious Disease"/>
            <person name="Wu L."/>
            <person name="Ma J."/>
        </authorList>
    </citation>
    <scope>NUCLEOTIDE SEQUENCE [LARGE SCALE GENOMIC DNA]</scope>
    <source>
        <strain evidence="3">JCM 9458</strain>
    </source>
</reference>
<evidence type="ECO:0000256" key="1">
    <source>
        <dbReference type="SAM" id="MobiDB-lite"/>
    </source>
</evidence>
<keyword evidence="3" id="KW-1185">Reference proteome</keyword>
<comment type="caution">
    <text evidence="2">The sequence shown here is derived from an EMBL/GenBank/DDBJ whole genome shotgun (WGS) entry which is preliminary data.</text>
</comment>
<evidence type="ECO:0000313" key="2">
    <source>
        <dbReference type="EMBL" id="GAA3383332.1"/>
    </source>
</evidence>
<sequence>MRLRVSSRSTGNSADADHVEKRRKEAVSALAPLADGEPSDQDVRDVMELLRAQPRASARSSRSSSPARAASVLSVARGWSRATATEQAARRLDTALAEHLADTF</sequence>
<feature type="compositionally biased region" description="Polar residues" evidence="1">
    <location>
        <begin position="1"/>
        <end position="13"/>
    </location>
</feature>
<name>A0ABP6SRQ1_9ACTN</name>
<proteinExistence type="predicted"/>